<accession>A0A497UWU1</accession>
<protein>
    <submittedName>
        <fullName evidence="2">Uncharacterized protein</fullName>
    </submittedName>
</protein>
<dbReference type="EMBL" id="RCCB01000010">
    <property type="protein sequence ID" value="RLJ35272.1"/>
    <property type="molecule type" value="Genomic_DNA"/>
</dbReference>
<dbReference type="EMBL" id="PJND01000007">
    <property type="protein sequence ID" value="PKW29227.1"/>
    <property type="molecule type" value="Genomic_DNA"/>
</dbReference>
<evidence type="ECO:0000313" key="4">
    <source>
        <dbReference type="Proteomes" id="UP000275027"/>
    </source>
</evidence>
<name>A0A497UWU1_9FLAO</name>
<evidence type="ECO:0000313" key="2">
    <source>
        <dbReference type="EMBL" id="RLJ35272.1"/>
    </source>
</evidence>
<dbReference type="AlphaFoldDB" id="A0A497UWU1"/>
<reference evidence="2 4" key="2">
    <citation type="submission" date="2018-10" db="EMBL/GenBank/DDBJ databases">
        <title>Genomic Encyclopedia of Archaeal and Bacterial Type Strains, Phase II (KMG-II): from individual species to whole genera.</title>
        <authorList>
            <person name="Goeker M."/>
        </authorList>
    </citation>
    <scope>NUCLEOTIDE SEQUENCE [LARGE SCALE GENOMIC DNA]</scope>
    <source>
        <strain evidence="2 4">DSM 21886</strain>
    </source>
</reference>
<gene>
    <name evidence="1" type="ORF">B0G92_0858</name>
    <name evidence="2" type="ORF">CLV50_0647</name>
</gene>
<keyword evidence="3" id="KW-1185">Reference proteome</keyword>
<proteinExistence type="predicted"/>
<dbReference type="Proteomes" id="UP000275027">
    <property type="component" value="Unassembled WGS sequence"/>
</dbReference>
<organism evidence="2 4">
    <name type="scientific">Flavobacterium lindanitolerans</name>
    <dbReference type="NCBI Taxonomy" id="428988"/>
    <lineage>
        <taxon>Bacteria</taxon>
        <taxon>Pseudomonadati</taxon>
        <taxon>Bacteroidota</taxon>
        <taxon>Flavobacteriia</taxon>
        <taxon>Flavobacteriales</taxon>
        <taxon>Flavobacteriaceae</taxon>
        <taxon>Flavobacterium</taxon>
    </lineage>
</organism>
<sequence>MAIGKFTSDNAQHELCGSAALCEIVARKGAKSQNKENINLLKLV</sequence>
<comment type="caution">
    <text evidence="2">The sequence shown here is derived from an EMBL/GenBank/DDBJ whole genome shotgun (WGS) entry which is preliminary data.</text>
</comment>
<dbReference type="Proteomes" id="UP000233767">
    <property type="component" value="Unassembled WGS sequence"/>
</dbReference>
<reference evidence="1 3" key="1">
    <citation type="submission" date="2017-12" db="EMBL/GenBank/DDBJ databases">
        <title>Genomic Encyclopedia of Type Strains, Phase III (KMG-III): the genomes of soil and plant-associated and newly described type strains.</title>
        <authorList>
            <person name="Whitman W."/>
        </authorList>
    </citation>
    <scope>NUCLEOTIDE SEQUENCE [LARGE SCALE GENOMIC DNA]</scope>
    <source>
        <strain evidence="1 3">IP-10</strain>
    </source>
</reference>
<evidence type="ECO:0000313" key="3">
    <source>
        <dbReference type="Proteomes" id="UP000233767"/>
    </source>
</evidence>
<evidence type="ECO:0000313" key="1">
    <source>
        <dbReference type="EMBL" id="PKW29227.1"/>
    </source>
</evidence>